<proteinExistence type="predicted"/>
<gene>
    <name evidence="3" type="ORF">CH338_22280</name>
</gene>
<dbReference type="SMART" id="SM00448">
    <property type="entry name" value="REC"/>
    <property type="match status" value="1"/>
</dbReference>
<dbReference type="PANTHER" id="PTHR43228:SF1">
    <property type="entry name" value="TWO-COMPONENT RESPONSE REGULATOR ARR22"/>
    <property type="match status" value="1"/>
</dbReference>
<evidence type="ECO:0000313" key="3">
    <source>
        <dbReference type="EMBL" id="RAI33588.1"/>
    </source>
</evidence>
<keyword evidence="4" id="KW-1185">Reference proteome</keyword>
<dbReference type="PROSITE" id="PS50110">
    <property type="entry name" value="RESPONSE_REGULATORY"/>
    <property type="match status" value="1"/>
</dbReference>
<dbReference type="OrthoDB" id="9800897at2"/>
<organism evidence="3 4">
    <name type="scientific">Rhodoplanes elegans</name>
    <dbReference type="NCBI Taxonomy" id="29408"/>
    <lineage>
        <taxon>Bacteria</taxon>
        <taxon>Pseudomonadati</taxon>
        <taxon>Pseudomonadota</taxon>
        <taxon>Alphaproteobacteria</taxon>
        <taxon>Hyphomicrobiales</taxon>
        <taxon>Nitrobacteraceae</taxon>
        <taxon>Rhodoplanes</taxon>
    </lineage>
</organism>
<feature type="modified residue" description="4-aspartylphosphate" evidence="1">
    <location>
        <position position="52"/>
    </location>
</feature>
<name>A0A327KE77_9BRAD</name>
<dbReference type="Proteomes" id="UP000248863">
    <property type="component" value="Unassembled WGS sequence"/>
</dbReference>
<protein>
    <submittedName>
        <fullName evidence="3">Two-component system response regulator</fullName>
    </submittedName>
</protein>
<dbReference type="SUPFAM" id="SSF52172">
    <property type="entry name" value="CheY-like"/>
    <property type="match status" value="1"/>
</dbReference>
<evidence type="ECO:0000313" key="4">
    <source>
        <dbReference type="Proteomes" id="UP000248863"/>
    </source>
</evidence>
<evidence type="ECO:0000256" key="1">
    <source>
        <dbReference type="PROSITE-ProRule" id="PRU00169"/>
    </source>
</evidence>
<dbReference type="Pfam" id="PF00072">
    <property type="entry name" value="Response_reg"/>
    <property type="match status" value="1"/>
</dbReference>
<dbReference type="InterPro" id="IPR001789">
    <property type="entry name" value="Sig_transdc_resp-reg_receiver"/>
</dbReference>
<dbReference type="RefSeq" id="WP_111359291.1">
    <property type="nucleotide sequence ID" value="NZ_NHSK01000069.1"/>
</dbReference>
<evidence type="ECO:0000259" key="2">
    <source>
        <dbReference type="PROSITE" id="PS50110"/>
    </source>
</evidence>
<feature type="domain" description="Response regulatory" evidence="2">
    <location>
        <begin position="3"/>
        <end position="119"/>
    </location>
</feature>
<dbReference type="InterPro" id="IPR011006">
    <property type="entry name" value="CheY-like_superfamily"/>
</dbReference>
<comment type="caution">
    <text evidence="3">The sequence shown here is derived from an EMBL/GenBank/DDBJ whole genome shotgun (WGS) entry which is preliminary data.</text>
</comment>
<sequence length="128" mass="14344">MKTCLVVDDSSVIRKVARRILEGMDFAITEAEDGQEALDACQRELPDAVLLDWNMPRMDGYEFLRTLRRMPGGDRPKVVFCTTENEVAQIARALHAGADEYIMKPFDKDIVAAKFQEVGLVAADPVRT</sequence>
<keyword evidence="1" id="KW-0597">Phosphoprotein</keyword>
<accession>A0A327KE77</accession>
<dbReference type="InterPro" id="IPR052048">
    <property type="entry name" value="ST_Response_Regulator"/>
</dbReference>
<dbReference type="EMBL" id="NPEU01000351">
    <property type="protein sequence ID" value="RAI33588.1"/>
    <property type="molecule type" value="Genomic_DNA"/>
</dbReference>
<dbReference type="PANTHER" id="PTHR43228">
    <property type="entry name" value="TWO-COMPONENT RESPONSE REGULATOR"/>
    <property type="match status" value="1"/>
</dbReference>
<dbReference type="Gene3D" id="3.40.50.2300">
    <property type="match status" value="1"/>
</dbReference>
<dbReference type="CDD" id="cd17546">
    <property type="entry name" value="REC_hyHK_CKI1_RcsC-like"/>
    <property type="match status" value="1"/>
</dbReference>
<dbReference type="GO" id="GO:0000160">
    <property type="term" value="P:phosphorelay signal transduction system"/>
    <property type="evidence" value="ECO:0007669"/>
    <property type="project" value="InterPro"/>
</dbReference>
<dbReference type="AlphaFoldDB" id="A0A327KE77"/>
<reference evidence="3 4" key="1">
    <citation type="submission" date="2017-07" db="EMBL/GenBank/DDBJ databases">
        <title>Draft Genome Sequences of Select Purple Nonsulfur Bacteria.</title>
        <authorList>
            <person name="Lasarre B."/>
            <person name="Mckinlay J.B."/>
        </authorList>
    </citation>
    <scope>NUCLEOTIDE SEQUENCE [LARGE SCALE GENOMIC DNA]</scope>
    <source>
        <strain evidence="3 4">DSM 11907</strain>
    </source>
</reference>